<dbReference type="SUPFAM" id="SSF52151">
    <property type="entry name" value="FabD/lysophospholipase-like"/>
    <property type="match status" value="1"/>
</dbReference>
<dbReference type="GO" id="GO:0005737">
    <property type="term" value="C:cytoplasm"/>
    <property type="evidence" value="ECO:0007669"/>
    <property type="project" value="TreeGrafter"/>
</dbReference>
<reference evidence="9" key="1">
    <citation type="submission" date="2024-07" db="EMBL/GenBank/DDBJ databases">
        <authorList>
            <person name="Yu S.T."/>
        </authorList>
    </citation>
    <scope>NUCLEOTIDE SEQUENCE</scope>
    <source>
        <strain evidence="9">Y1</strain>
    </source>
</reference>
<dbReference type="Gene3D" id="3.30.70.3290">
    <property type="match status" value="1"/>
</dbReference>
<feature type="region of interest" description="Disordered" evidence="6">
    <location>
        <begin position="905"/>
        <end position="944"/>
    </location>
</feature>
<evidence type="ECO:0000256" key="2">
    <source>
        <dbReference type="ARBA" id="ARBA00022553"/>
    </source>
</evidence>
<dbReference type="SMART" id="SM00823">
    <property type="entry name" value="PKS_PP"/>
    <property type="match status" value="1"/>
</dbReference>
<accession>A0AB39TWY6</accession>
<organism evidence="9">
    <name type="scientific">Streptomyces sp. Y1</name>
    <dbReference type="NCBI Taxonomy" id="3238634"/>
    <lineage>
        <taxon>Bacteria</taxon>
        <taxon>Bacillati</taxon>
        <taxon>Actinomycetota</taxon>
        <taxon>Actinomycetes</taxon>
        <taxon>Kitasatosporales</taxon>
        <taxon>Streptomycetaceae</taxon>
        <taxon>Streptomyces</taxon>
    </lineage>
</organism>
<dbReference type="InterPro" id="IPR014043">
    <property type="entry name" value="Acyl_transferase_dom"/>
</dbReference>
<feature type="compositionally biased region" description="Basic and acidic residues" evidence="6">
    <location>
        <begin position="915"/>
        <end position="928"/>
    </location>
</feature>
<protein>
    <submittedName>
        <fullName evidence="9">SDR family NAD(P)-dependent oxidoreductase</fullName>
    </submittedName>
</protein>
<dbReference type="FunFam" id="3.40.47.10:FF:000019">
    <property type="entry name" value="Polyketide synthase type I"/>
    <property type="match status" value="1"/>
</dbReference>
<dbReference type="SMART" id="SM00822">
    <property type="entry name" value="PKS_KR"/>
    <property type="match status" value="1"/>
</dbReference>
<evidence type="ECO:0000259" key="8">
    <source>
        <dbReference type="PROSITE" id="PS52004"/>
    </source>
</evidence>
<dbReference type="SUPFAM" id="SSF55048">
    <property type="entry name" value="Probable ACP-binding domain of malonyl-CoA ACP transacylase"/>
    <property type="match status" value="1"/>
</dbReference>
<dbReference type="InterPro" id="IPR036736">
    <property type="entry name" value="ACP-like_sf"/>
</dbReference>
<evidence type="ECO:0000256" key="3">
    <source>
        <dbReference type="ARBA" id="ARBA00022679"/>
    </source>
</evidence>
<dbReference type="PROSITE" id="PS00606">
    <property type="entry name" value="KS3_1"/>
    <property type="match status" value="1"/>
</dbReference>
<keyword evidence="5" id="KW-0012">Acyltransferase</keyword>
<evidence type="ECO:0000256" key="5">
    <source>
        <dbReference type="ARBA" id="ARBA00023315"/>
    </source>
</evidence>
<dbReference type="Pfam" id="PF08659">
    <property type="entry name" value="KR"/>
    <property type="match status" value="1"/>
</dbReference>
<dbReference type="InterPro" id="IPR014030">
    <property type="entry name" value="Ketoacyl_synth_N"/>
</dbReference>
<dbReference type="SUPFAM" id="SSF47336">
    <property type="entry name" value="ACP-like"/>
    <property type="match status" value="1"/>
</dbReference>
<feature type="domain" description="Carrier" evidence="7">
    <location>
        <begin position="1477"/>
        <end position="1558"/>
    </location>
</feature>
<dbReference type="Pfam" id="PF00109">
    <property type="entry name" value="ketoacyl-synt"/>
    <property type="match status" value="1"/>
</dbReference>
<dbReference type="CDD" id="cd08955">
    <property type="entry name" value="KR_2_FAS_SDR_x"/>
    <property type="match status" value="1"/>
</dbReference>
<dbReference type="Gene3D" id="1.10.1200.10">
    <property type="entry name" value="ACP-like"/>
    <property type="match status" value="1"/>
</dbReference>
<dbReference type="GO" id="GO:0004312">
    <property type="term" value="F:fatty acid synthase activity"/>
    <property type="evidence" value="ECO:0007669"/>
    <property type="project" value="TreeGrafter"/>
</dbReference>
<dbReference type="InterPro" id="IPR018201">
    <property type="entry name" value="Ketoacyl_synth_AS"/>
</dbReference>
<dbReference type="FunFam" id="3.40.366.10:FF:000002">
    <property type="entry name" value="Probable polyketide synthase 2"/>
    <property type="match status" value="1"/>
</dbReference>
<dbReference type="Pfam" id="PF22621">
    <property type="entry name" value="CurL-like_PKS_C"/>
    <property type="match status" value="1"/>
</dbReference>
<dbReference type="GO" id="GO:0031177">
    <property type="term" value="F:phosphopantetheine binding"/>
    <property type="evidence" value="ECO:0007669"/>
    <property type="project" value="InterPro"/>
</dbReference>
<dbReference type="GO" id="GO:0033068">
    <property type="term" value="P:macrolide biosynthetic process"/>
    <property type="evidence" value="ECO:0007669"/>
    <property type="project" value="UniProtKB-ARBA"/>
</dbReference>
<name>A0AB39TWY6_9ACTN</name>
<dbReference type="Pfam" id="PF02801">
    <property type="entry name" value="Ketoacyl-synt_C"/>
    <property type="match status" value="1"/>
</dbReference>
<dbReference type="PANTHER" id="PTHR43775">
    <property type="entry name" value="FATTY ACID SYNTHASE"/>
    <property type="match status" value="1"/>
</dbReference>
<dbReference type="GO" id="GO:0005886">
    <property type="term" value="C:plasma membrane"/>
    <property type="evidence" value="ECO:0007669"/>
    <property type="project" value="TreeGrafter"/>
</dbReference>
<dbReference type="RefSeq" id="WP_369185678.1">
    <property type="nucleotide sequence ID" value="NZ_CP163445.1"/>
</dbReference>
<dbReference type="InterPro" id="IPR057326">
    <property type="entry name" value="KR_dom"/>
</dbReference>
<dbReference type="SMART" id="SM00827">
    <property type="entry name" value="PKS_AT"/>
    <property type="match status" value="1"/>
</dbReference>
<dbReference type="InterPro" id="IPR013968">
    <property type="entry name" value="PKS_KR"/>
</dbReference>
<dbReference type="Pfam" id="PF00698">
    <property type="entry name" value="Acyl_transf_1"/>
    <property type="match status" value="1"/>
</dbReference>
<dbReference type="InterPro" id="IPR020841">
    <property type="entry name" value="PKS_Beta-ketoAc_synthase_dom"/>
</dbReference>
<dbReference type="PROSITE" id="PS52004">
    <property type="entry name" value="KS3_2"/>
    <property type="match status" value="1"/>
</dbReference>
<evidence type="ECO:0000256" key="6">
    <source>
        <dbReference type="SAM" id="MobiDB-lite"/>
    </source>
</evidence>
<dbReference type="CDD" id="cd00833">
    <property type="entry name" value="PKS"/>
    <property type="match status" value="1"/>
</dbReference>
<proteinExistence type="predicted"/>
<dbReference type="InterPro" id="IPR036291">
    <property type="entry name" value="NAD(P)-bd_dom_sf"/>
</dbReference>
<dbReference type="EMBL" id="CP163445">
    <property type="protein sequence ID" value="XDQ83584.1"/>
    <property type="molecule type" value="Genomic_DNA"/>
</dbReference>
<keyword evidence="3" id="KW-0808">Transferase</keyword>
<keyword evidence="1" id="KW-0596">Phosphopantetheine</keyword>
<dbReference type="PANTHER" id="PTHR43775:SF37">
    <property type="entry name" value="SI:DKEY-61P9.11"/>
    <property type="match status" value="1"/>
</dbReference>
<dbReference type="InterPro" id="IPR016035">
    <property type="entry name" value="Acyl_Trfase/lysoPLipase"/>
</dbReference>
<dbReference type="PROSITE" id="PS50075">
    <property type="entry name" value="CARRIER"/>
    <property type="match status" value="1"/>
</dbReference>
<evidence type="ECO:0000313" key="9">
    <source>
        <dbReference type="EMBL" id="XDQ83584.1"/>
    </source>
</evidence>
<feature type="domain" description="Ketosynthase family 3 (KS3)" evidence="8">
    <location>
        <begin position="36"/>
        <end position="460"/>
    </location>
</feature>
<dbReference type="Gene3D" id="3.40.366.10">
    <property type="entry name" value="Malonyl-Coenzyme A Acyl Carrier Protein, domain 2"/>
    <property type="match status" value="1"/>
</dbReference>
<dbReference type="SUPFAM" id="SSF53901">
    <property type="entry name" value="Thiolase-like"/>
    <property type="match status" value="1"/>
</dbReference>
<dbReference type="Gene3D" id="3.40.47.10">
    <property type="match status" value="1"/>
</dbReference>
<gene>
    <name evidence="9" type="ORF">AB2U05_36300</name>
</gene>
<dbReference type="InterPro" id="IPR006162">
    <property type="entry name" value="Ppantetheine_attach_site"/>
</dbReference>
<dbReference type="GO" id="GO:0004315">
    <property type="term" value="F:3-oxoacyl-[acyl-carrier-protein] synthase activity"/>
    <property type="evidence" value="ECO:0007669"/>
    <property type="project" value="InterPro"/>
</dbReference>
<dbReference type="InterPro" id="IPR001227">
    <property type="entry name" value="Ac_transferase_dom_sf"/>
</dbReference>
<dbReference type="InterPro" id="IPR014031">
    <property type="entry name" value="Ketoacyl_synth_C"/>
</dbReference>
<dbReference type="Gene3D" id="3.40.50.720">
    <property type="entry name" value="NAD(P)-binding Rossmann-like Domain"/>
    <property type="match status" value="1"/>
</dbReference>
<keyword evidence="4" id="KW-0045">Antibiotic biosynthesis</keyword>
<dbReference type="Pfam" id="PF00550">
    <property type="entry name" value="PP-binding"/>
    <property type="match status" value="1"/>
</dbReference>
<evidence type="ECO:0000256" key="4">
    <source>
        <dbReference type="ARBA" id="ARBA00023194"/>
    </source>
</evidence>
<dbReference type="GO" id="GO:0006633">
    <property type="term" value="P:fatty acid biosynthetic process"/>
    <property type="evidence" value="ECO:0007669"/>
    <property type="project" value="InterPro"/>
</dbReference>
<dbReference type="PROSITE" id="PS00012">
    <property type="entry name" value="PHOSPHOPANTETHEINE"/>
    <property type="match status" value="1"/>
</dbReference>
<dbReference type="InterPro" id="IPR020806">
    <property type="entry name" value="PKS_PP-bd"/>
</dbReference>
<sequence>MTSQDGQQTSTSTLKRAYVTIERMQRRIEAYERAAAEPIAVVGLGCRFPGGAVDADSYWRILAEGVDAVSEIPADRWDVDDFYSAEPRQPGRMSTRWGGFLDRIDRFDHEFFGISRREALAMDPQQRLTLEVVWEALENAGQAPSGLAGSRTGVFLGVCSNDFATEQLTGPAQATAYASTGSAHSIVTGRVSYVLDLRGPSMAIDTACSSSLVAVDQACRSLRAGECDLAVSGGVNAIVSPLPSISFSQFPGMVAPDGRCKTFDASANGYVRGEGCGIVVLRRLSDAERDGDQVLAVIRGGAVNQDGRSSGITAPNGAAQRDVLRRALEAAGVAAEEVSYVEAHGTGTTLGDPIEVDALAEVYGRPQGAPVYLGSSKTNLGHLEAASGIAGLIKVVLSLSRGAIPGNVHFQRLNPHISFEGTTFAVPTGLTAWPAPEGRRAAGISSFGFSGTNAHLIVAQAPARTAPPQADTGTGRPASVLALSAKSGTALAALAERYRERLTADAATPPADLCHSANTGRSHFRHRLAVSGATRHELAEALGDFAAGRASERLAHGQAGAGEAVFLFTGQGPQRPGMARALYETQPTFRRVLDTCDEILRPVLERPLLSVIHPEDPESGLVDENTYSQPALFAVEFALAELWRSWGVEPAAVLGHSFGEYVAACVAGMMSLEDGLELVAERGRLMQALAANGSMAAVFAPELDVAMAVADYPDTVSIAAVNGPANVAISGVRADVEAICASLGRYGVESRQLRITTASHSPLIEPVIGALRAAVEKVRFSAPRIPLVANLTGELWPWERVPDADYWAEHARQPVRFAAGVSALRAMGHATFLEMGPSPTLLGLVEDCLPGGHDALLLPSLRRGQDDWQVLLSSLGRLYARGADIDWRGFDRDYTRARVTVPGYAFDPTPLRQEPAGHHRYQDREDQRAGAAAAGPDGAGPDEDLLYQLDWQPAEPAPARTAPPDGPAPTWLVLADRTGVGDALAAAVEEQGARCVRVVPAPEYRYDPEQGAAEVRTDSAADLRRLLGELAPAEEELRVVHLWSLDDADAEPESAAQLLAGQERGCMSAVRAVQALAEVRSTRPTRLWLVTRGAAGPDAQGAALGQSTLWGLGRSLQQEHAGLWGGLLDLDPQAEPKALAHRLLDELAGGDGEDQIALRGEVRHVARLTRARLAEPTARGGTFRTDASYLVTGGLGGVGLAAARAMVQAGARHLVLLGRTPLPPRQEWAAQRGDSPAARRVAAVRELESLGAAVTVAVCDLADEFAVRDLLARHDAEGRPPIRGVLHAAGVGEVTPLRRLELDDLEAHLKPKAVGAWILDRLLADRPLDFFVLCSSASSVLSSPFVAGYAAANAFLDSLAQRRRAQGRPVLSINWGIWSQTGMALRGPESTGGLSGGMGTLDPDQAVRVLLTLLRQELAQVAVLPIDWAEWGHRYQEASGSALLSALVDQPERAPAAAARTAVRASSLPTREELLALGSAERVAALTAQLSRSATATLRAQGEGVAAELPLIDLGLDSLMAVELRNEIEGRLGVPVPISVFLEGATVGGLAQRIVDQLAGGDGEAAAGPVPIRRVKRREDVAADLLARIGALPSGEAGA</sequence>
<dbReference type="SUPFAM" id="SSF51735">
    <property type="entry name" value="NAD(P)-binding Rossmann-fold domains"/>
    <property type="match status" value="2"/>
</dbReference>
<evidence type="ECO:0000256" key="1">
    <source>
        <dbReference type="ARBA" id="ARBA00022450"/>
    </source>
</evidence>
<dbReference type="InterPro" id="IPR009081">
    <property type="entry name" value="PP-bd_ACP"/>
</dbReference>
<dbReference type="SMART" id="SM00825">
    <property type="entry name" value="PKS_KS"/>
    <property type="match status" value="1"/>
</dbReference>
<dbReference type="InterPro" id="IPR050091">
    <property type="entry name" value="PKS_NRPS_Biosynth_Enz"/>
</dbReference>
<evidence type="ECO:0000259" key="7">
    <source>
        <dbReference type="PROSITE" id="PS50075"/>
    </source>
</evidence>
<keyword evidence="2" id="KW-0597">Phosphoprotein</keyword>
<dbReference type="GO" id="GO:0071770">
    <property type="term" value="P:DIM/DIP cell wall layer assembly"/>
    <property type="evidence" value="ECO:0007669"/>
    <property type="project" value="TreeGrafter"/>
</dbReference>
<dbReference type="InterPro" id="IPR016036">
    <property type="entry name" value="Malonyl_transacylase_ACP-bd"/>
</dbReference>
<dbReference type="InterPro" id="IPR016039">
    <property type="entry name" value="Thiolase-like"/>
</dbReference>